<dbReference type="GO" id="GO:0016020">
    <property type="term" value="C:membrane"/>
    <property type="evidence" value="ECO:0007669"/>
    <property type="project" value="UniProtKB-SubCell"/>
</dbReference>
<dbReference type="SUPFAM" id="SSF47384">
    <property type="entry name" value="Homodimeric domain of signal transducing histidine kinase"/>
    <property type="match status" value="1"/>
</dbReference>
<dbReference type="PANTHER" id="PTHR43065">
    <property type="entry name" value="SENSOR HISTIDINE KINASE"/>
    <property type="match status" value="1"/>
</dbReference>
<dbReference type="Pfam" id="PF02518">
    <property type="entry name" value="HATPase_c"/>
    <property type="match status" value="1"/>
</dbReference>
<dbReference type="Gene3D" id="3.30.565.10">
    <property type="entry name" value="Histidine kinase-like ATPase, C-terminal domain"/>
    <property type="match status" value="1"/>
</dbReference>
<evidence type="ECO:0000256" key="9">
    <source>
        <dbReference type="ARBA" id="ARBA00023012"/>
    </source>
</evidence>
<evidence type="ECO:0000256" key="2">
    <source>
        <dbReference type="ARBA" id="ARBA00004370"/>
    </source>
</evidence>
<dbReference type="CDD" id="cd06225">
    <property type="entry name" value="HAMP"/>
    <property type="match status" value="1"/>
</dbReference>
<evidence type="ECO:0000259" key="11">
    <source>
        <dbReference type="PROSITE" id="PS50885"/>
    </source>
</evidence>
<dbReference type="InterPro" id="IPR004358">
    <property type="entry name" value="Sig_transdc_His_kin-like_C"/>
</dbReference>
<dbReference type="GO" id="GO:0005524">
    <property type="term" value="F:ATP binding"/>
    <property type="evidence" value="ECO:0007669"/>
    <property type="project" value="UniProtKB-KW"/>
</dbReference>
<comment type="catalytic activity">
    <reaction evidence="1">
        <text>ATP + protein L-histidine = ADP + protein N-phospho-L-histidine.</text>
        <dbReference type="EC" id="2.7.13.3"/>
    </reaction>
</comment>
<name>A0A150PZR7_SORCE</name>
<dbReference type="Gene3D" id="6.10.340.10">
    <property type="match status" value="1"/>
</dbReference>
<dbReference type="InterPro" id="IPR036097">
    <property type="entry name" value="HisK_dim/P_sf"/>
</dbReference>
<dbReference type="SMART" id="SM00388">
    <property type="entry name" value="HisKA"/>
    <property type="match status" value="1"/>
</dbReference>
<comment type="caution">
    <text evidence="12">The sequence shown here is derived from an EMBL/GenBank/DDBJ whole genome shotgun (WGS) entry which is preliminary data.</text>
</comment>
<evidence type="ECO:0000259" key="10">
    <source>
        <dbReference type="PROSITE" id="PS50109"/>
    </source>
</evidence>
<keyword evidence="6" id="KW-0547">Nucleotide-binding</keyword>
<dbReference type="SUPFAM" id="SSF55874">
    <property type="entry name" value="ATPase domain of HSP90 chaperone/DNA topoisomerase II/histidine kinase"/>
    <property type="match status" value="1"/>
</dbReference>
<comment type="subcellular location">
    <subcellularLocation>
        <location evidence="2">Membrane</location>
    </subcellularLocation>
</comment>
<dbReference type="Gene3D" id="1.10.287.130">
    <property type="match status" value="1"/>
</dbReference>
<evidence type="ECO:0000256" key="1">
    <source>
        <dbReference type="ARBA" id="ARBA00000085"/>
    </source>
</evidence>
<dbReference type="AlphaFoldDB" id="A0A150PZR7"/>
<dbReference type="PROSITE" id="PS50885">
    <property type="entry name" value="HAMP"/>
    <property type="match status" value="1"/>
</dbReference>
<dbReference type="SMART" id="SM00387">
    <property type="entry name" value="HATPase_c"/>
    <property type="match status" value="1"/>
</dbReference>
<evidence type="ECO:0000313" key="12">
    <source>
        <dbReference type="EMBL" id="KYF61204.1"/>
    </source>
</evidence>
<dbReference type="Pfam" id="PF00672">
    <property type="entry name" value="HAMP"/>
    <property type="match status" value="1"/>
</dbReference>
<keyword evidence="7 12" id="KW-0418">Kinase</keyword>
<dbReference type="GO" id="GO:0000155">
    <property type="term" value="F:phosphorelay sensor kinase activity"/>
    <property type="evidence" value="ECO:0007669"/>
    <property type="project" value="InterPro"/>
</dbReference>
<dbReference type="EMBL" id="JELX01000824">
    <property type="protein sequence ID" value="KYF61204.1"/>
    <property type="molecule type" value="Genomic_DNA"/>
</dbReference>
<dbReference type="InterPro" id="IPR005467">
    <property type="entry name" value="His_kinase_dom"/>
</dbReference>
<dbReference type="PRINTS" id="PR00344">
    <property type="entry name" value="BCTRLSENSOR"/>
</dbReference>
<dbReference type="SUPFAM" id="SSF158472">
    <property type="entry name" value="HAMP domain-like"/>
    <property type="match status" value="1"/>
</dbReference>
<dbReference type="PROSITE" id="PS50109">
    <property type="entry name" value="HIS_KIN"/>
    <property type="match status" value="1"/>
</dbReference>
<dbReference type="CDD" id="cd00082">
    <property type="entry name" value="HisKA"/>
    <property type="match status" value="1"/>
</dbReference>
<dbReference type="EC" id="2.7.13.3" evidence="3"/>
<organism evidence="12 13">
    <name type="scientific">Sorangium cellulosum</name>
    <name type="common">Polyangium cellulosum</name>
    <dbReference type="NCBI Taxonomy" id="56"/>
    <lineage>
        <taxon>Bacteria</taxon>
        <taxon>Pseudomonadati</taxon>
        <taxon>Myxococcota</taxon>
        <taxon>Polyangia</taxon>
        <taxon>Polyangiales</taxon>
        <taxon>Polyangiaceae</taxon>
        <taxon>Sorangium</taxon>
    </lineage>
</organism>
<keyword evidence="9" id="KW-0902">Two-component regulatory system</keyword>
<feature type="domain" description="HAMP" evidence="11">
    <location>
        <begin position="181"/>
        <end position="233"/>
    </location>
</feature>
<evidence type="ECO:0000256" key="6">
    <source>
        <dbReference type="ARBA" id="ARBA00022741"/>
    </source>
</evidence>
<protein>
    <recommendedName>
        <fullName evidence="3">histidine kinase</fullName>
        <ecNumber evidence="3">2.7.13.3</ecNumber>
    </recommendedName>
</protein>
<evidence type="ECO:0000256" key="8">
    <source>
        <dbReference type="ARBA" id="ARBA00022840"/>
    </source>
</evidence>
<dbReference type="PANTHER" id="PTHR43065:SF46">
    <property type="entry name" value="C4-DICARBOXYLATE TRANSPORT SENSOR PROTEIN DCTB"/>
    <property type="match status" value="1"/>
</dbReference>
<accession>A0A150PZR7</accession>
<dbReference type="InterPro" id="IPR003594">
    <property type="entry name" value="HATPase_dom"/>
</dbReference>
<gene>
    <name evidence="12" type="ORF">BE04_50610</name>
</gene>
<evidence type="ECO:0000256" key="7">
    <source>
        <dbReference type="ARBA" id="ARBA00022777"/>
    </source>
</evidence>
<evidence type="ECO:0000256" key="3">
    <source>
        <dbReference type="ARBA" id="ARBA00012438"/>
    </source>
</evidence>
<sequence>MKLARKLTLALVFGVFLVLALSAYVQIRREARIFENDVQRDHHTMGRVLAAAVTEVWRSEGQARALRLVDDANERERQVDIRWVWLDERASEAHRPGLAPELLVPVSMGQTVVHRIPRKDADVLITCMPVPVPGDRVGALLLSESLAGARRTIRSMILSTTVTTAALALVCGLLTTSLGVGLVGRPMRTLIDQARRIGAGDLSRRLSLHQKDEIGELGREMNAMCDRLAAANQKLESEAAARLAALQQLRHAERLATVGKLASGIAHELGAPLQVVAGRARMLVDGDVSGDEVPTNGQIILEQAQRMTQIIRQLLDFARRRSAEKQETPLGSVLRSTFTMLRPLAEKQGVTIVQEGDTSALMVHADADQLQQALTNVVVNAIQAMPSGGTLTVGVRAERASPPADQGGGVEGDYVALSVRDQGGGMPADILEHIFEPFFTTKPVGEGTGLGLSVTYGIIKEHGGWIHADSRVDSGSCFTMFLPQWKP</sequence>
<dbReference type="Pfam" id="PF00512">
    <property type="entry name" value="HisKA"/>
    <property type="match status" value="1"/>
</dbReference>
<dbReference type="SMART" id="SM00304">
    <property type="entry name" value="HAMP"/>
    <property type="match status" value="1"/>
</dbReference>
<evidence type="ECO:0000256" key="4">
    <source>
        <dbReference type="ARBA" id="ARBA00022553"/>
    </source>
</evidence>
<dbReference type="InterPro" id="IPR003660">
    <property type="entry name" value="HAMP_dom"/>
</dbReference>
<proteinExistence type="predicted"/>
<keyword evidence="4" id="KW-0597">Phosphoprotein</keyword>
<keyword evidence="8" id="KW-0067">ATP-binding</keyword>
<dbReference type="InterPro" id="IPR036890">
    <property type="entry name" value="HATPase_C_sf"/>
</dbReference>
<evidence type="ECO:0000313" key="13">
    <source>
        <dbReference type="Proteomes" id="UP000075604"/>
    </source>
</evidence>
<reference evidence="12 13" key="1">
    <citation type="submission" date="2014-02" db="EMBL/GenBank/DDBJ databases">
        <title>The small core and large imbalanced accessory genome model reveals a collaborative survival strategy of Sorangium cellulosum strains in nature.</title>
        <authorList>
            <person name="Han K."/>
            <person name="Peng R."/>
            <person name="Blom J."/>
            <person name="Li Y.-Z."/>
        </authorList>
    </citation>
    <scope>NUCLEOTIDE SEQUENCE [LARGE SCALE GENOMIC DNA]</scope>
    <source>
        <strain evidence="12 13">So0157-18</strain>
    </source>
</reference>
<keyword evidence="5" id="KW-0808">Transferase</keyword>
<dbReference type="Proteomes" id="UP000075604">
    <property type="component" value="Unassembled WGS sequence"/>
</dbReference>
<evidence type="ECO:0000256" key="5">
    <source>
        <dbReference type="ARBA" id="ARBA00022679"/>
    </source>
</evidence>
<dbReference type="InterPro" id="IPR003661">
    <property type="entry name" value="HisK_dim/P_dom"/>
</dbReference>
<feature type="domain" description="Histidine kinase" evidence="10">
    <location>
        <begin position="264"/>
        <end position="486"/>
    </location>
</feature>